<comment type="caution">
    <text evidence="23">The sequence shown here is derived from an EMBL/GenBank/DDBJ whole genome shotgun (WGS) entry which is preliminary data.</text>
</comment>
<dbReference type="GO" id="GO:0016787">
    <property type="term" value="F:hydrolase activity"/>
    <property type="evidence" value="ECO:0007669"/>
    <property type="project" value="UniProtKB-KW"/>
</dbReference>
<keyword evidence="8 20" id="KW-0732">Signal</keyword>
<feature type="compositionally biased region" description="Basic and acidic residues" evidence="19">
    <location>
        <begin position="693"/>
        <end position="706"/>
    </location>
</feature>
<dbReference type="InterPro" id="IPR018391">
    <property type="entry name" value="PQQ_b-propeller_rpt"/>
</dbReference>
<keyword evidence="16" id="KW-0325">Glycoprotein</keyword>
<dbReference type="GO" id="GO:1990604">
    <property type="term" value="C:IRE1-TRAF2-ASK1 complex"/>
    <property type="evidence" value="ECO:0007669"/>
    <property type="project" value="TreeGrafter"/>
</dbReference>
<evidence type="ECO:0000256" key="17">
    <source>
        <dbReference type="ARBA" id="ARBA00048659"/>
    </source>
</evidence>
<proteinExistence type="predicted"/>
<name>A0A8H3HN50_9AGAM</name>
<evidence type="ECO:0000256" key="2">
    <source>
        <dbReference type="ARBA" id="ARBA00004479"/>
    </source>
</evidence>
<evidence type="ECO:0000313" key="23">
    <source>
        <dbReference type="EMBL" id="CAE6531386.1"/>
    </source>
</evidence>
<dbReference type="GO" id="GO:0004674">
    <property type="term" value="F:protein serine/threonine kinase activity"/>
    <property type="evidence" value="ECO:0007669"/>
    <property type="project" value="UniProtKB-KW"/>
</dbReference>
<dbReference type="PROSITE" id="PS51392">
    <property type="entry name" value="KEN"/>
    <property type="match status" value="1"/>
</dbReference>
<dbReference type="GO" id="GO:0070059">
    <property type="term" value="P:intrinsic apoptotic signaling pathway in response to endoplasmic reticulum stress"/>
    <property type="evidence" value="ECO:0007669"/>
    <property type="project" value="TreeGrafter"/>
</dbReference>
<dbReference type="InterPro" id="IPR015943">
    <property type="entry name" value="WD40/YVTN_repeat-like_dom_sf"/>
</dbReference>
<evidence type="ECO:0000256" key="14">
    <source>
        <dbReference type="ARBA" id="ARBA00022989"/>
    </source>
</evidence>
<dbReference type="InterPro" id="IPR008271">
    <property type="entry name" value="Ser/Thr_kinase_AS"/>
</dbReference>
<dbReference type="SMART" id="SM00564">
    <property type="entry name" value="PQQ"/>
    <property type="match status" value="2"/>
</dbReference>
<dbReference type="GO" id="GO:0051082">
    <property type="term" value="F:unfolded protein binding"/>
    <property type="evidence" value="ECO:0007669"/>
    <property type="project" value="TreeGrafter"/>
</dbReference>
<dbReference type="Pfam" id="PF06479">
    <property type="entry name" value="Ribonuc_2-5A"/>
    <property type="match status" value="1"/>
</dbReference>
<sequence>MLPALIQLCVLAIVLCVAAEPFRRSSHASIQKFSRDLAAAKRPTSNSLWRKDRERIPMVPHSVPGPNTAGQDIKLLDIVLAASVDGHFHALNRTTGELIWSMADDLAYVQSPRDPNTESAPPMASQSPLYNLIRSDHRSLIDSEDIDEEEETYVIEPQTGEVFVLHPDDAPVERLGYTIPQLVELSPFKPPGDDDRVFYGSKTTSLISIDLLTGRILGVYGERCAWDDNEPAEESPVDVNTMLDDLDGTHELPQKQRPIEVVIGRTDYHVSIHVKGRGVVQNLEFTKYGPNNIHRAIQSAWNRSPDGTYFQPSPDGKLYSFSKGGLLSYVPTYPLIVAVFDAVYLPTRRDPILLLQPTPKLSDLSASRSADMDLPEVTYIGRVDDSLFALGHTNYPLVLFAQVGKKQLPRIDDGGKTPNSYTPPDPDSSAERCYDLDCLTGTKWSQSARRSGLNRLIGEEHLLSIDGPAGVEDPPEDYSPHDIPQSKPDPPRTRAQPQTLQPRPTRTTNSTSHARPVIEDKTPDATPSPRNGIRGIAREWLAAWASMGGVVLSTVMFGLGLGVRRGKLSVAAIVFKLLGVGNDKTSVESEPNPEPVAEEEDEEDETPPPVPPKPYSISRITQNPYLMTADSRPGVPPKDTPATPPRKRIRPRVRGGVPSSASVPVLPTANPAGQLHASKSTGDVTAEGELAEEPERIIAGDRKLEPENTETEVEGPVEAGGKKRVRRGRRGKGRGKGASTGDAKNGLDAEGVLSEGSESFVRVDKTIVPKSPPRSPPKSSLTVSEEVLGYGSHGTVVYKGSFQGRSVAVKRLLHDFVTLASREVALLQESDDHPNVIRYYYEEHRESFLYIALELCPCSLSDLVERPQMFPDVVGSFDAKRALSQVTAGLRHLHALKIVHRDIKPQNILVSARGAMLISDFGLCRKLEVDQTSFMPTAFGGAAAGTAGWRAPEILRGEVNVDMAALDVSNGGIGSNSGSGSGNAPSGTRLTRSVDVFALGCLYFYVLSGGDHAYGDRFERDVNILRDEKRLGWLERLGEEGFEAIGLIGKMLSPDPKKRPDTTKCLTHPFFWTPSRRLAFLQDASDRFEIMERDPREPGLVALETGAVEIIGNDWQRRLDKMFIDNLGKFRKYDVTSVQDLLRALRNKKNHYQDLPDNVKRHLGPLPEGFLSYFTRRFPKLFLHVYCVVEDSPLKVEPMFRSYFALEE</sequence>
<evidence type="ECO:0000259" key="22">
    <source>
        <dbReference type="PROSITE" id="PS51392"/>
    </source>
</evidence>
<dbReference type="PANTHER" id="PTHR13954:SF6">
    <property type="entry name" value="NON-SPECIFIC SERINE_THREONINE PROTEIN KINASE"/>
    <property type="match status" value="1"/>
</dbReference>
<organism evidence="23 24">
    <name type="scientific">Rhizoctonia solani</name>
    <dbReference type="NCBI Taxonomy" id="456999"/>
    <lineage>
        <taxon>Eukaryota</taxon>
        <taxon>Fungi</taxon>
        <taxon>Dikarya</taxon>
        <taxon>Basidiomycota</taxon>
        <taxon>Agaricomycotina</taxon>
        <taxon>Agaricomycetes</taxon>
        <taxon>Cantharellales</taxon>
        <taxon>Ceratobasidiaceae</taxon>
        <taxon>Rhizoctonia</taxon>
    </lineage>
</organism>
<evidence type="ECO:0000256" key="1">
    <source>
        <dbReference type="ARBA" id="ARBA00001946"/>
    </source>
</evidence>
<dbReference type="GO" id="GO:0006397">
    <property type="term" value="P:mRNA processing"/>
    <property type="evidence" value="ECO:0007669"/>
    <property type="project" value="InterPro"/>
</dbReference>
<feature type="compositionally biased region" description="Pro residues" evidence="19">
    <location>
        <begin position="634"/>
        <end position="644"/>
    </location>
</feature>
<evidence type="ECO:0000256" key="4">
    <source>
        <dbReference type="ARBA" id="ARBA00022527"/>
    </source>
</evidence>
<dbReference type="SMART" id="SM00580">
    <property type="entry name" value="PUG"/>
    <property type="match status" value="1"/>
</dbReference>
<keyword evidence="14" id="KW-1133">Transmembrane helix</keyword>
<feature type="domain" description="KEN" evidence="22">
    <location>
        <begin position="1074"/>
        <end position="1206"/>
    </location>
</feature>
<dbReference type="AlphaFoldDB" id="A0A8H3HN50"/>
<keyword evidence="4" id="KW-0723">Serine/threonine-protein kinase</keyword>
<keyword evidence="13" id="KW-0460">Magnesium</keyword>
<dbReference type="EC" id="2.7.11.1" evidence="3"/>
<dbReference type="GO" id="GO:0004521">
    <property type="term" value="F:RNA endonuclease activity"/>
    <property type="evidence" value="ECO:0007669"/>
    <property type="project" value="InterPro"/>
</dbReference>
<feature type="signal peptide" evidence="20">
    <location>
        <begin position="1"/>
        <end position="19"/>
    </location>
</feature>
<accession>A0A8H3HN50</accession>
<comment type="catalytic activity">
    <reaction evidence="17">
        <text>L-threonyl-[protein] + ATP = O-phospho-L-threonyl-[protein] + ADP + H(+)</text>
        <dbReference type="Rhea" id="RHEA:46608"/>
        <dbReference type="Rhea" id="RHEA-COMP:11060"/>
        <dbReference type="Rhea" id="RHEA-COMP:11605"/>
        <dbReference type="ChEBI" id="CHEBI:15378"/>
        <dbReference type="ChEBI" id="CHEBI:30013"/>
        <dbReference type="ChEBI" id="CHEBI:30616"/>
        <dbReference type="ChEBI" id="CHEBI:61977"/>
        <dbReference type="ChEBI" id="CHEBI:456216"/>
        <dbReference type="EC" id="2.7.11.1"/>
    </reaction>
    <physiologicalReaction direction="left-to-right" evidence="17">
        <dbReference type="Rhea" id="RHEA:46609"/>
    </physiologicalReaction>
</comment>
<comment type="cofactor">
    <cofactor evidence="1">
        <name>Mg(2+)</name>
        <dbReference type="ChEBI" id="CHEBI:18420"/>
    </cofactor>
</comment>
<keyword evidence="5" id="KW-0808">Transferase</keyword>
<dbReference type="SUPFAM" id="SSF56112">
    <property type="entry name" value="Protein kinase-like (PK-like)"/>
    <property type="match status" value="1"/>
</dbReference>
<feature type="compositionally biased region" description="Low complexity" evidence="19">
    <location>
        <begin position="493"/>
        <end position="508"/>
    </location>
</feature>
<dbReference type="InterPro" id="IPR000719">
    <property type="entry name" value="Prot_kinase_dom"/>
</dbReference>
<evidence type="ECO:0000256" key="12">
    <source>
        <dbReference type="ARBA" id="ARBA00022840"/>
    </source>
</evidence>
<dbReference type="InterPro" id="IPR038357">
    <property type="entry name" value="KEN_sf"/>
</dbReference>
<dbReference type="InterPro" id="IPR011009">
    <property type="entry name" value="Kinase-like_dom_sf"/>
</dbReference>
<gene>
    <name evidence="23" type="ORF">RDB_LOCUS168736</name>
</gene>
<keyword evidence="12" id="KW-0067">ATP-binding</keyword>
<evidence type="ECO:0000256" key="20">
    <source>
        <dbReference type="SAM" id="SignalP"/>
    </source>
</evidence>
<evidence type="ECO:0000256" key="13">
    <source>
        <dbReference type="ARBA" id="ARBA00022842"/>
    </source>
</evidence>
<dbReference type="EMBL" id="CAJMXA010004014">
    <property type="protein sequence ID" value="CAE6531386.1"/>
    <property type="molecule type" value="Genomic_DNA"/>
</dbReference>
<protein>
    <recommendedName>
        <fullName evidence="3">non-specific serine/threonine protein kinase</fullName>
        <ecNumber evidence="3">2.7.11.1</ecNumber>
    </recommendedName>
</protein>
<comment type="catalytic activity">
    <reaction evidence="18">
        <text>L-seryl-[protein] + ATP = O-phospho-L-seryl-[protein] + ADP + H(+)</text>
        <dbReference type="Rhea" id="RHEA:17989"/>
        <dbReference type="Rhea" id="RHEA-COMP:9863"/>
        <dbReference type="Rhea" id="RHEA-COMP:11604"/>
        <dbReference type="ChEBI" id="CHEBI:15378"/>
        <dbReference type="ChEBI" id="CHEBI:29999"/>
        <dbReference type="ChEBI" id="CHEBI:30616"/>
        <dbReference type="ChEBI" id="CHEBI:83421"/>
        <dbReference type="ChEBI" id="CHEBI:456216"/>
        <dbReference type="EC" id="2.7.11.1"/>
    </reaction>
    <physiologicalReaction direction="left-to-right" evidence="18">
        <dbReference type="Rhea" id="RHEA:17990"/>
    </physiologicalReaction>
</comment>
<dbReference type="Gene3D" id="3.30.200.20">
    <property type="entry name" value="Phosphorylase Kinase, domain 1"/>
    <property type="match status" value="1"/>
</dbReference>
<evidence type="ECO:0000256" key="11">
    <source>
        <dbReference type="ARBA" id="ARBA00022801"/>
    </source>
</evidence>
<dbReference type="Pfam" id="PF00069">
    <property type="entry name" value="Pkinase"/>
    <property type="match status" value="1"/>
</dbReference>
<dbReference type="PANTHER" id="PTHR13954">
    <property type="entry name" value="IRE1-RELATED"/>
    <property type="match status" value="1"/>
</dbReference>
<feature type="domain" description="Protein kinase" evidence="21">
    <location>
        <begin position="782"/>
        <end position="1071"/>
    </location>
</feature>
<keyword evidence="9" id="KW-0547">Nucleotide-binding</keyword>
<keyword evidence="15" id="KW-0472">Membrane</keyword>
<comment type="subcellular location">
    <subcellularLocation>
        <location evidence="2">Membrane</location>
        <topology evidence="2">Single-pass type I membrane protein</topology>
    </subcellularLocation>
</comment>
<dbReference type="Gene3D" id="1.20.1440.180">
    <property type="entry name" value="KEN domain"/>
    <property type="match status" value="1"/>
</dbReference>
<feature type="compositionally biased region" description="Basic residues" evidence="19">
    <location>
        <begin position="722"/>
        <end position="735"/>
    </location>
</feature>
<evidence type="ECO:0000256" key="6">
    <source>
        <dbReference type="ARBA" id="ARBA00022692"/>
    </source>
</evidence>
<dbReference type="InterPro" id="IPR045133">
    <property type="entry name" value="IRE1/2-like"/>
</dbReference>
<evidence type="ECO:0000256" key="15">
    <source>
        <dbReference type="ARBA" id="ARBA00023136"/>
    </source>
</evidence>
<dbReference type="CDD" id="cd10422">
    <property type="entry name" value="RNase_Ire1"/>
    <property type="match status" value="1"/>
</dbReference>
<dbReference type="Proteomes" id="UP000663853">
    <property type="component" value="Unassembled WGS sequence"/>
</dbReference>
<evidence type="ECO:0000256" key="18">
    <source>
        <dbReference type="ARBA" id="ARBA00048977"/>
    </source>
</evidence>
<dbReference type="GO" id="GO:0036498">
    <property type="term" value="P:IRE1-mediated unfolded protein response"/>
    <property type="evidence" value="ECO:0007669"/>
    <property type="project" value="UniProtKB-ARBA"/>
</dbReference>
<feature type="region of interest" description="Disordered" evidence="19">
    <location>
        <begin position="409"/>
        <end position="433"/>
    </location>
</feature>
<evidence type="ECO:0000256" key="16">
    <source>
        <dbReference type="ARBA" id="ARBA00023180"/>
    </source>
</evidence>
<feature type="chain" id="PRO_5034008555" description="non-specific serine/threonine protein kinase" evidence="20">
    <location>
        <begin position="20"/>
        <end position="1208"/>
    </location>
</feature>
<dbReference type="PROSITE" id="PS50011">
    <property type="entry name" value="PROTEIN_KINASE_DOM"/>
    <property type="match status" value="1"/>
</dbReference>
<evidence type="ECO:0000256" key="9">
    <source>
        <dbReference type="ARBA" id="ARBA00022741"/>
    </source>
</evidence>
<evidence type="ECO:0000256" key="7">
    <source>
        <dbReference type="ARBA" id="ARBA00022723"/>
    </source>
</evidence>
<evidence type="ECO:0000256" key="5">
    <source>
        <dbReference type="ARBA" id="ARBA00022679"/>
    </source>
</evidence>
<dbReference type="GO" id="GO:0046872">
    <property type="term" value="F:metal ion binding"/>
    <property type="evidence" value="ECO:0007669"/>
    <property type="project" value="UniProtKB-KW"/>
</dbReference>
<dbReference type="PROSITE" id="PS00108">
    <property type="entry name" value="PROTEIN_KINASE_ST"/>
    <property type="match status" value="1"/>
</dbReference>
<keyword evidence="7" id="KW-0479">Metal-binding</keyword>
<feature type="region of interest" description="Disordered" evidence="19">
    <location>
        <begin position="583"/>
        <end position="751"/>
    </location>
</feature>
<dbReference type="FunFam" id="1.10.510.10:FF:000572">
    <property type="entry name" value="Serine/threonine-protein kinase/endoribonuclease IRE1"/>
    <property type="match status" value="1"/>
</dbReference>
<keyword evidence="11" id="KW-0378">Hydrolase</keyword>
<dbReference type="GO" id="GO:0005524">
    <property type="term" value="F:ATP binding"/>
    <property type="evidence" value="ECO:0007669"/>
    <property type="project" value="UniProtKB-KW"/>
</dbReference>
<dbReference type="SUPFAM" id="SSF50998">
    <property type="entry name" value="Quinoprotein alcohol dehydrogenase-like"/>
    <property type="match status" value="1"/>
</dbReference>
<evidence type="ECO:0000259" key="21">
    <source>
        <dbReference type="PROSITE" id="PS50011"/>
    </source>
</evidence>
<dbReference type="SMART" id="SM00220">
    <property type="entry name" value="S_TKc"/>
    <property type="match status" value="1"/>
</dbReference>
<evidence type="ECO:0000313" key="24">
    <source>
        <dbReference type="Proteomes" id="UP000663853"/>
    </source>
</evidence>
<dbReference type="Gene3D" id="1.10.510.10">
    <property type="entry name" value="Transferase(Phosphotransferase) domain 1"/>
    <property type="match status" value="1"/>
</dbReference>
<keyword evidence="10" id="KW-0418">Kinase</keyword>
<dbReference type="FunFam" id="3.30.200.20:FF:000077">
    <property type="entry name" value="Putative Serine/threonine-protein kinase/endoribonuclease IRE1"/>
    <property type="match status" value="1"/>
</dbReference>
<evidence type="ECO:0000256" key="10">
    <source>
        <dbReference type="ARBA" id="ARBA00022777"/>
    </source>
</evidence>
<dbReference type="InterPro" id="IPR010513">
    <property type="entry name" value="KEN_dom"/>
</dbReference>
<feature type="compositionally biased region" description="Acidic residues" evidence="19">
    <location>
        <begin position="596"/>
        <end position="606"/>
    </location>
</feature>
<dbReference type="FunFam" id="1.20.1440.180:FF:000002">
    <property type="entry name" value="Serine/threonine-protein kinase/endoribonuclease IRE1"/>
    <property type="match status" value="1"/>
</dbReference>
<evidence type="ECO:0000256" key="3">
    <source>
        <dbReference type="ARBA" id="ARBA00012513"/>
    </source>
</evidence>
<reference evidence="23" key="1">
    <citation type="submission" date="2021-01" db="EMBL/GenBank/DDBJ databases">
        <authorList>
            <person name="Kaushik A."/>
        </authorList>
    </citation>
    <scope>NUCLEOTIDE SEQUENCE</scope>
    <source>
        <strain evidence="23">AG6-10EEA</strain>
    </source>
</reference>
<keyword evidence="6" id="KW-0812">Transmembrane</keyword>
<dbReference type="Gene3D" id="2.130.10.10">
    <property type="entry name" value="YVTN repeat-like/Quinoprotein amine dehydrogenase"/>
    <property type="match status" value="1"/>
</dbReference>
<feature type="region of interest" description="Disordered" evidence="19">
    <location>
        <begin position="465"/>
        <end position="531"/>
    </location>
</feature>
<dbReference type="InterPro" id="IPR011047">
    <property type="entry name" value="Quinoprotein_ADH-like_sf"/>
</dbReference>
<evidence type="ECO:0000256" key="8">
    <source>
        <dbReference type="ARBA" id="ARBA00022729"/>
    </source>
</evidence>
<evidence type="ECO:0000256" key="19">
    <source>
        <dbReference type="SAM" id="MobiDB-lite"/>
    </source>
</evidence>